<proteinExistence type="predicted"/>
<dbReference type="Proteomes" id="UP000798662">
    <property type="component" value="Chromosome 2"/>
</dbReference>
<evidence type="ECO:0000313" key="1">
    <source>
        <dbReference type="EMBL" id="KAK1865821.1"/>
    </source>
</evidence>
<organism evidence="1 2">
    <name type="scientific">Pyropia yezoensis</name>
    <name type="common">Susabi-nori</name>
    <name type="synonym">Porphyra yezoensis</name>
    <dbReference type="NCBI Taxonomy" id="2788"/>
    <lineage>
        <taxon>Eukaryota</taxon>
        <taxon>Rhodophyta</taxon>
        <taxon>Bangiophyceae</taxon>
        <taxon>Bangiales</taxon>
        <taxon>Bangiaceae</taxon>
        <taxon>Pyropia</taxon>
    </lineage>
</organism>
<accession>A0ACC3C7V3</accession>
<name>A0ACC3C7V3_PYRYE</name>
<sequence>MHVKAPEWAGPDGFIQYEEEMSLWLFMTTLADNKKGGAMRVALTGAAYDTARTVPVETLITDQGHVEPMKVLRLAFGGSDSKRGHSAYRKLKKTYRGNSSMETYLSAMTLVLAECNNNGYAISDKTAVSIILDQSGLDTNQQAATMSTAAMHVVKGLDEVAALNTAMSDLWGGDSTLAPSASAVMMCVTYGEHAAYMAARRTKPAAPGSAGGSSVHSAPKADPAGCWHCGKTGHVRRDCRKLAREKEQAAKTGDGDKRKDTHADETGYVSHETAHIVLVANEEEGKQLAAKAGDVILDIGATATIAGAAWIADYVAQLTPTERASIRSAEAAAVFTFGGGHTQRAYERVILPMLVGGRSCMVQTWVVAGHLPMLLSRKTMASLGVILDVAARSMLVQDLNVEVGLAISTATPTTEAGTVSPVTAGGDDVPAGADQGPDKADAASDTQSPGNDTTADERDATASMFAGARAAMEQADAASAPSPDVAPAPGRGPWSGRTRSRQAHFFSGAPPGAAAHHKGYRHSIEMAQPADAAWAQELYACRVKRIKELGGPRQAEKLRVAKAALDATIKGLAEEDQALYLFEGRREAI</sequence>
<protein>
    <submittedName>
        <fullName evidence="1">Uncharacterized protein</fullName>
    </submittedName>
</protein>
<evidence type="ECO:0000313" key="2">
    <source>
        <dbReference type="Proteomes" id="UP000798662"/>
    </source>
</evidence>
<dbReference type="EMBL" id="CM020619">
    <property type="protein sequence ID" value="KAK1865821.1"/>
    <property type="molecule type" value="Genomic_DNA"/>
</dbReference>
<comment type="caution">
    <text evidence="1">The sequence shown here is derived from an EMBL/GenBank/DDBJ whole genome shotgun (WGS) entry which is preliminary data.</text>
</comment>
<reference evidence="1" key="1">
    <citation type="submission" date="2019-11" db="EMBL/GenBank/DDBJ databases">
        <title>Nori genome reveals adaptations in red seaweeds to the harsh intertidal environment.</title>
        <authorList>
            <person name="Wang D."/>
            <person name="Mao Y."/>
        </authorList>
    </citation>
    <scope>NUCLEOTIDE SEQUENCE</scope>
    <source>
        <tissue evidence="1">Gametophyte</tissue>
    </source>
</reference>
<keyword evidence="2" id="KW-1185">Reference proteome</keyword>
<gene>
    <name evidence="1" type="ORF">I4F81_008344</name>
</gene>